<organism evidence="1 2">
    <name type="scientific">Populus trichocarpa</name>
    <name type="common">Western balsam poplar</name>
    <name type="synonym">Populus balsamifera subsp. trichocarpa</name>
    <dbReference type="NCBI Taxonomy" id="3694"/>
    <lineage>
        <taxon>Eukaryota</taxon>
        <taxon>Viridiplantae</taxon>
        <taxon>Streptophyta</taxon>
        <taxon>Embryophyta</taxon>
        <taxon>Tracheophyta</taxon>
        <taxon>Spermatophyta</taxon>
        <taxon>Magnoliopsida</taxon>
        <taxon>eudicotyledons</taxon>
        <taxon>Gunneridae</taxon>
        <taxon>Pentapetalae</taxon>
        <taxon>rosids</taxon>
        <taxon>fabids</taxon>
        <taxon>Malpighiales</taxon>
        <taxon>Salicaceae</taxon>
        <taxon>Saliceae</taxon>
        <taxon>Populus</taxon>
    </lineage>
</organism>
<dbReference type="AlphaFoldDB" id="A0A2K2CAI8"/>
<dbReference type="EMBL" id="CM009290">
    <property type="protein sequence ID" value="PNT59046.1"/>
    <property type="molecule type" value="Genomic_DNA"/>
</dbReference>
<gene>
    <name evidence="1" type="ORF">POPTR_001G387200</name>
</gene>
<sequence>MNLVILSSNKAAARKIKHDLYIDCSDEGVYFIEAQMKTFHLSTFLEKNGEPLYAPVLSLKPSRFIKIRKGKCAWRRFVFDALAIRQLKAEAS</sequence>
<dbReference type="Proteomes" id="UP000006729">
    <property type="component" value="Chromosome 1"/>
</dbReference>
<protein>
    <submittedName>
        <fullName evidence="1">Uncharacterized protein</fullName>
    </submittedName>
</protein>
<evidence type="ECO:0000313" key="1">
    <source>
        <dbReference type="EMBL" id="PNT59046.1"/>
    </source>
</evidence>
<proteinExistence type="predicted"/>
<evidence type="ECO:0000313" key="2">
    <source>
        <dbReference type="Proteomes" id="UP000006729"/>
    </source>
</evidence>
<keyword evidence="2" id="KW-1185">Reference proteome</keyword>
<name>A0A2K2CAI8_POPTR</name>
<reference evidence="1 2" key="1">
    <citation type="journal article" date="2006" name="Science">
        <title>The genome of black cottonwood, Populus trichocarpa (Torr. &amp; Gray).</title>
        <authorList>
            <person name="Tuskan G.A."/>
            <person name="Difazio S."/>
            <person name="Jansson S."/>
            <person name="Bohlmann J."/>
            <person name="Grigoriev I."/>
            <person name="Hellsten U."/>
            <person name="Putnam N."/>
            <person name="Ralph S."/>
            <person name="Rombauts S."/>
            <person name="Salamov A."/>
            <person name="Schein J."/>
            <person name="Sterck L."/>
            <person name="Aerts A."/>
            <person name="Bhalerao R.R."/>
            <person name="Bhalerao R.P."/>
            <person name="Blaudez D."/>
            <person name="Boerjan W."/>
            <person name="Brun A."/>
            <person name="Brunner A."/>
            <person name="Busov V."/>
            <person name="Campbell M."/>
            <person name="Carlson J."/>
            <person name="Chalot M."/>
            <person name="Chapman J."/>
            <person name="Chen G.L."/>
            <person name="Cooper D."/>
            <person name="Coutinho P.M."/>
            <person name="Couturier J."/>
            <person name="Covert S."/>
            <person name="Cronk Q."/>
            <person name="Cunningham R."/>
            <person name="Davis J."/>
            <person name="Degroeve S."/>
            <person name="Dejardin A."/>
            <person name="Depamphilis C."/>
            <person name="Detter J."/>
            <person name="Dirks B."/>
            <person name="Dubchak I."/>
            <person name="Duplessis S."/>
            <person name="Ehlting J."/>
            <person name="Ellis B."/>
            <person name="Gendler K."/>
            <person name="Goodstein D."/>
            <person name="Gribskov M."/>
            <person name="Grimwood J."/>
            <person name="Groover A."/>
            <person name="Gunter L."/>
            <person name="Hamberger B."/>
            <person name="Heinze B."/>
            <person name="Helariutta Y."/>
            <person name="Henrissat B."/>
            <person name="Holligan D."/>
            <person name="Holt R."/>
            <person name="Huang W."/>
            <person name="Islam-Faridi N."/>
            <person name="Jones S."/>
            <person name="Jones-Rhoades M."/>
            <person name="Jorgensen R."/>
            <person name="Joshi C."/>
            <person name="Kangasjarvi J."/>
            <person name="Karlsson J."/>
            <person name="Kelleher C."/>
            <person name="Kirkpatrick R."/>
            <person name="Kirst M."/>
            <person name="Kohler A."/>
            <person name="Kalluri U."/>
            <person name="Larimer F."/>
            <person name="Leebens-Mack J."/>
            <person name="Leple J.C."/>
            <person name="Locascio P."/>
            <person name="Lou Y."/>
            <person name="Lucas S."/>
            <person name="Martin F."/>
            <person name="Montanini B."/>
            <person name="Napoli C."/>
            <person name="Nelson D.R."/>
            <person name="Nelson C."/>
            <person name="Nieminen K."/>
            <person name="Nilsson O."/>
            <person name="Pereda V."/>
            <person name="Peter G."/>
            <person name="Philippe R."/>
            <person name="Pilate G."/>
            <person name="Poliakov A."/>
            <person name="Razumovskaya J."/>
            <person name="Richardson P."/>
            <person name="Rinaldi C."/>
            <person name="Ritland K."/>
            <person name="Rouze P."/>
            <person name="Ryaboy D."/>
            <person name="Schmutz J."/>
            <person name="Schrader J."/>
            <person name="Segerman B."/>
            <person name="Shin H."/>
            <person name="Siddiqui A."/>
            <person name="Sterky F."/>
            <person name="Terry A."/>
            <person name="Tsai C.J."/>
            <person name="Uberbacher E."/>
            <person name="Unneberg P."/>
            <person name="Vahala J."/>
            <person name="Wall K."/>
            <person name="Wessler S."/>
            <person name="Yang G."/>
            <person name="Yin T."/>
            <person name="Douglas C."/>
            <person name="Marra M."/>
            <person name="Sandberg G."/>
            <person name="Van de Peer Y."/>
            <person name="Rokhsar D."/>
        </authorList>
    </citation>
    <scope>NUCLEOTIDE SEQUENCE [LARGE SCALE GENOMIC DNA]</scope>
    <source>
        <strain evidence="2">cv. Nisqually</strain>
    </source>
</reference>
<accession>A0A2K2CAI8</accession>
<dbReference type="InParanoid" id="A0A2K2CAI8"/>